<evidence type="ECO:0000256" key="1">
    <source>
        <dbReference type="SAM" id="MobiDB-lite"/>
    </source>
</evidence>
<reference evidence="2" key="1">
    <citation type="journal article" date="2022" name="bioRxiv">
        <title>Sequencing and chromosome-scale assembly of the giantPleurodeles waltlgenome.</title>
        <authorList>
            <person name="Brown T."/>
            <person name="Elewa A."/>
            <person name="Iarovenko S."/>
            <person name="Subramanian E."/>
            <person name="Araus A.J."/>
            <person name="Petzold A."/>
            <person name="Susuki M."/>
            <person name="Suzuki K.-i.T."/>
            <person name="Hayashi T."/>
            <person name="Toyoda A."/>
            <person name="Oliveira C."/>
            <person name="Osipova E."/>
            <person name="Leigh N.D."/>
            <person name="Simon A."/>
            <person name="Yun M.H."/>
        </authorList>
    </citation>
    <scope>NUCLEOTIDE SEQUENCE</scope>
    <source>
        <strain evidence="2">20211129_DDA</strain>
        <tissue evidence="2">Liver</tissue>
    </source>
</reference>
<organism evidence="2 3">
    <name type="scientific">Pleurodeles waltl</name>
    <name type="common">Iberian ribbed newt</name>
    <dbReference type="NCBI Taxonomy" id="8319"/>
    <lineage>
        <taxon>Eukaryota</taxon>
        <taxon>Metazoa</taxon>
        <taxon>Chordata</taxon>
        <taxon>Craniata</taxon>
        <taxon>Vertebrata</taxon>
        <taxon>Euteleostomi</taxon>
        <taxon>Amphibia</taxon>
        <taxon>Batrachia</taxon>
        <taxon>Caudata</taxon>
        <taxon>Salamandroidea</taxon>
        <taxon>Salamandridae</taxon>
        <taxon>Pleurodelinae</taxon>
        <taxon>Pleurodeles</taxon>
    </lineage>
</organism>
<evidence type="ECO:0000313" key="2">
    <source>
        <dbReference type="EMBL" id="KAJ1202466.1"/>
    </source>
</evidence>
<gene>
    <name evidence="2" type="ORF">NDU88_006266</name>
</gene>
<comment type="caution">
    <text evidence="2">The sequence shown here is derived from an EMBL/GenBank/DDBJ whole genome shotgun (WGS) entry which is preliminary data.</text>
</comment>
<dbReference type="Proteomes" id="UP001066276">
    <property type="component" value="Chromosome 2_1"/>
</dbReference>
<proteinExistence type="predicted"/>
<feature type="compositionally biased region" description="Basic and acidic residues" evidence="1">
    <location>
        <begin position="23"/>
        <end position="32"/>
    </location>
</feature>
<feature type="compositionally biased region" description="Polar residues" evidence="1">
    <location>
        <begin position="69"/>
        <end position="82"/>
    </location>
</feature>
<feature type="region of interest" description="Disordered" evidence="1">
    <location>
        <begin position="23"/>
        <end position="82"/>
    </location>
</feature>
<evidence type="ECO:0000313" key="3">
    <source>
        <dbReference type="Proteomes" id="UP001066276"/>
    </source>
</evidence>
<dbReference type="EMBL" id="JANPWB010000003">
    <property type="protein sequence ID" value="KAJ1202466.1"/>
    <property type="molecule type" value="Genomic_DNA"/>
</dbReference>
<protein>
    <submittedName>
        <fullName evidence="2">Uncharacterized protein</fullName>
    </submittedName>
</protein>
<sequence length="82" mass="9382">MLPVWCYDEEFTQNILFFKPARRDYEERRDQITPDPASTEVEGDMLLPALKGSSEEDQGPSISEEGLQNLKQKPTNHSTVNL</sequence>
<accession>A0AAV7VQ08</accession>
<keyword evidence="3" id="KW-1185">Reference proteome</keyword>
<name>A0AAV7VQ08_PLEWA</name>
<dbReference type="AlphaFoldDB" id="A0AAV7VQ08"/>